<evidence type="ECO:0000256" key="1">
    <source>
        <dbReference type="SAM" id="MobiDB-lite"/>
    </source>
</evidence>
<keyword evidence="3" id="KW-1185">Reference proteome</keyword>
<dbReference type="AlphaFoldDB" id="A0A4Z2EMT9"/>
<feature type="region of interest" description="Disordered" evidence="1">
    <location>
        <begin position="16"/>
        <end position="47"/>
    </location>
</feature>
<dbReference type="Proteomes" id="UP000314294">
    <property type="component" value="Unassembled WGS sequence"/>
</dbReference>
<sequence length="101" mass="11409">MFKVFNEQASLEEDRWRRRGGMGHGSESVRAERWSGSRGEQVEPGSHTARSICCWARELLRPACVRHFFAVGATVGAKIIGWQRFIRSIAENGITVSHPRV</sequence>
<evidence type="ECO:0000313" key="3">
    <source>
        <dbReference type="Proteomes" id="UP000314294"/>
    </source>
</evidence>
<comment type="caution">
    <text evidence="2">The sequence shown here is derived from an EMBL/GenBank/DDBJ whole genome shotgun (WGS) entry which is preliminary data.</text>
</comment>
<gene>
    <name evidence="2" type="ORF">EYF80_059765</name>
</gene>
<accession>A0A4Z2EMT9</accession>
<evidence type="ECO:0000313" key="2">
    <source>
        <dbReference type="EMBL" id="TNN30085.1"/>
    </source>
</evidence>
<name>A0A4Z2EMT9_9TELE</name>
<reference evidence="2 3" key="1">
    <citation type="submission" date="2019-03" db="EMBL/GenBank/DDBJ databases">
        <title>First draft genome of Liparis tanakae, snailfish: a comprehensive survey of snailfish specific genes.</title>
        <authorList>
            <person name="Kim W."/>
            <person name="Song I."/>
            <person name="Jeong J.-H."/>
            <person name="Kim D."/>
            <person name="Kim S."/>
            <person name="Ryu S."/>
            <person name="Song J.Y."/>
            <person name="Lee S.K."/>
        </authorList>
    </citation>
    <scope>NUCLEOTIDE SEQUENCE [LARGE SCALE GENOMIC DNA]</scope>
    <source>
        <tissue evidence="2">Muscle</tissue>
    </source>
</reference>
<organism evidence="2 3">
    <name type="scientific">Liparis tanakae</name>
    <name type="common">Tanaka's snailfish</name>
    <dbReference type="NCBI Taxonomy" id="230148"/>
    <lineage>
        <taxon>Eukaryota</taxon>
        <taxon>Metazoa</taxon>
        <taxon>Chordata</taxon>
        <taxon>Craniata</taxon>
        <taxon>Vertebrata</taxon>
        <taxon>Euteleostomi</taxon>
        <taxon>Actinopterygii</taxon>
        <taxon>Neopterygii</taxon>
        <taxon>Teleostei</taxon>
        <taxon>Neoteleostei</taxon>
        <taxon>Acanthomorphata</taxon>
        <taxon>Eupercaria</taxon>
        <taxon>Perciformes</taxon>
        <taxon>Cottioidei</taxon>
        <taxon>Cottales</taxon>
        <taxon>Liparidae</taxon>
        <taxon>Liparis</taxon>
    </lineage>
</organism>
<dbReference type="EMBL" id="SRLO01004872">
    <property type="protein sequence ID" value="TNN30085.1"/>
    <property type="molecule type" value="Genomic_DNA"/>
</dbReference>
<proteinExistence type="predicted"/>
<protein>
    <submittedName>
        <fullName evidence="2">Uncharacterized protein</fullName>
    </submittedName>
</protein>